<evidence type="ECO:0000259" key="1">
    <source>
        <dbReference type="Pfam" id="PF17836"/>
    </source>
</evidence>
<name>A0A4U1MJ51_9BACL</name>
<comment type="caution">
    <text evidence="2">The sequence shown here is derived from an EMBL/GenBank/DDBJ whole genome shotgun (WGS) entry which is preliminary data.</text>
</comment>
<proteinExistence type="predicted"/>
<dbReference type="InterPro" id="IPR041561">
    <property type="entry name" value="PglD_N"/>
</dbReference>
<dbReference type="EMBL" id="SWFM01000002">
    <property type="protein sequence ID" value="TKD70751.1"/>
    <property type="molecule type" value="Genomic_DNA"/>
</dbReference>
<evidence type="ECO:0000313" key="2">
    <source>
        <dbReference type="EMBL" id="TKD70751.1"/>
    </source>
</evidence>
<gene>
    <name evidence="2" type="ORF">FBF83_09030</name>
</gene>
<dbReference type="Gene3D" id="3.40.50.20">
    <property type="match status" value="1"/>
</dbReference>
<dbReference type="Proteomes" id="UP000310541">
    <property type="component" value="Unassembled WGS sequence"/>
</dbReference>
<dbReference type="OrthoDB" id="9794407at2"/>
<reference evidence="2 3" key="1">
    <citation type="submission" date="2019-04" db="EMBL/GenBank/DDBJ databases">
        <title>Genome sequence of Bacillus hwajinpoensis strain Y2.</title>
        <authorList>
            <person name="Fair J.L."/>
            <person name="Maclea K.S."/>
        </authorList>
    </citation>
    <scope>NUCLEOTIDE SEQUENCE [LARGE SCALE GENOMIC DNA]</scope>
    <source>
        <strain evidence="2 3">Y2</strain>
    </source>
</reference>
<accession>A0A4U1MJ51</accession>
<dbReference type="AlphaFoldDB" id="A0A4U1MJ51"/>
<feature type="domain" description="PglD N-terminal" evidence="1">
    <location>
        <begin position="3"/>
        <end position="81"/>
    </location>
</feature>
<protein>
    <recommendedName>
        <fullName evidence="1">PglD N-terminal domain-containing protein</fullName>
    </recommendedName>
</protein>
<sequence>MDKIEIFGSGGHSKVVIDIVEKEARYKIVGLIDLFQPIGKEVLGYEVIGDLQDLIEMNETVLGGIVAMGDNWKRYNTVKKIKNHGDGSRDSLQGA</sequence>
<organism evidence="2 3">
    <name type="scientific">Guptibacillus hwajinpoensis</name>
    <dbReference type="NCBI Taxonomy" id="208199"/>
    <lineage>
        <taxon>Bacteria</taxon>
        <taxon>Bacillati</taxon>
        <taxon>Bacillota</taxon>
        <taxon>Bacilli</taxon>
        <taxon>Bacillales</taxon>
        <taxon>Guptibacillaceae</taxon>
        <taxon>Guptibacillus</taxon>
    </lineage>
</organism>
<evidence type="ECO:0000313" key="3">
    <source>
        <dbReference type="Proteomes" id="UP000310541"/>
    </source>
</evidence>
<dbReference type="RefSeq" id="WP_136946825.1">
    <property type="nucleotide sequence ID" value="NZ_SWFM01000002.1"/>
</dbReference>
<dbReference type="Pfam" id="PF17836">
    <property type="entry name" value="PglD_N"/>
    <property type="match status" value="1"/>
</dbReference>